<dbReference type="Proteomes" id="UP001233271">
    <property type="component" value="Chromosome 2"/>
</dbReference>
<protein>
    <submittedName>
        <fullName evidence="2">Uncharacterized protein</fullName>
    </submittedName>
</protein>
<feature type="compositionally biased region" description="Polar residues" evidence="1">
    <location>
        <begin position="639"/>
        <end position="648"/>
    </location>
</feature>
<proteinExistence type="predicted"/>
<evidence type="ECO:0000256" key="1">
    <source>
        <dbReference type="SAM" id="MobiDB-lite"/>
    </source>
</evidence>
<name>A0AA48I465_9TREE</name>
<dbReference type="EMBL" id="AP028213">
    <property type="protein sequence ID" value="BEI89309.1"/>
    <property type="molecule type" value="Genomic_DNA"/>
</dbReference>
<reference evidence="2" key="1">
    <citation type="journal article" date="2023" name="BMC Genomics">
        <title>Chromosome-level genome assemblies of Cutaneotrichosporon spp. (Trichosporonales, Basidiomycota) reveal imbalanced evolution between nucleotide sequences and chromosome synteny.</title>
        <authorList>
            <person name="Kobayashi Y."/>
            <person name="Kayamori A."/>
            <person name="Aoki K."/>
            <person name="Shiwa Y."/>
            <person name="Matsutani M."/>
            <person name="Fujita N."/>
            <person name="Sugita T."/>
            <person name="Iwasaki W."/>
            <person name="Tanaka N."/>
            <person name="Takashima M."/>
        </authorList>
    </citation>
    <scope>NUCLEOTIDE SEQUENCE</scope>
    <source>
        <strain evidence="2">HIS019</strain>
    </source>
</reference>
<dbReference type="RefSeq" id="XP_060454575.1">
    <property type="nucleotide sequence ID" value="XM_060597709.1"/>
</dbReference>
<gene>
    <name evidence="2" type="ORF">CcaverHIS019_0206710</name>
</gene>
<feature type="region of interest" description="Disordered" evidence="1">
    <location>
        <begin position="630"/>
        <end position="652"/>
    </location>
</feature>
<evidence type="ECO:0000313" key="2">
    <source>
        <dbReference type="EMBL" id="BEI89309.1"/>
    </source>
</evidence>
<dbReference type="KEGG" id="ccac:CcaHIS019_0206710"/>
<accession>A0AA48I465</accession>
<dbReference type="AlphaFoldDB" id="A0AA48I465"/>
<organism evidence="2 3">
    <name type="scientific">Cutaneotrichosporon cavernicola</name>
    <dbReference type="NCBI Taxonomy" id="279322"/>
    <lineage>
        <taxon>Eukaryota</taxon>
        <taxon>Fungi</taxon>
        <taxon>Dikarya</taxon>
        <taxon>Basidiomycota</taxon>
        <taxon>Agaricomycotina</taxon>
        <taxon>Tremellomycetes</taxon>
        <taxon>Trichosporonales</taxon>
        <taxon>Trichosporonaceae</taxon>
        <taxon>Cutaneotrichosporon</taxon>
    </lineage>
</organism>
<sequence>MYHEFPSLEDQAKMVTPFDEWTPGKITIPKPPTDIDHTEANVRNGLNGWADDVIKHGKDSYGNPFVDLGVDHSTPHLDEQRRARRQRTHANRNKFNQTSLEDAFKFGLEDVEWTETRTCSVNTDISIPPFKRLHDAALDFFYSRTHAWENIWTRSKWNNIRYTLGIKTEFPGLHWPGSGTNPQWYSMTHHARRSASKRQQEEFDNWEIGEICALVRCPELAVRGFIAMLRQHADSMWEPSSAIKTAEIFAALMGYLDFYEILTDDHIAPAFKRAVKLAKAGPRLLREAFKLEEEVDMGFNRASWTLVCGSYLQRDINWQSQPTGPVNVEENDEGNDWSTSDVTEPQMAMTSEQARDILAPLIGTSDVNSIRLLNYLAYGRRVVTAVIPPHKTDGPAFMSNFYRLRTIPASWTEDERWREPSPTHRAEMERYADAVEEMQEEDKENLALELEQDTIAEPAELDMWVDGKALDLEDDATWLIGMGLRARWAQIGVDEEHSWWIARLKDYVLPNIWRTPNSEREVAKTDPLAPYHQLHYARGGIAPADAVVGAAADGAANVAVNEPVNKTVALEEGDDDDDLPGVIGVENADETDDLLDEDEDGGFLDEDGVFTAVISQLDAADSDDEAVSVGAASAHGRPPTSTSATRVSSEPLKAAEVMSGSVSRNAVPRCVKCNLHPFRP</sequence>
<evidence type="ECO:0000313" key="3">
    <source>
        <dbReference type="Proteomes" id="UP001233271"/>
    </source>
</evidence>
<keyword evidence="3" id="KW-1185">Reference proteome</keyword>
<dbReference type="GeneID" id="85493180"/>